<dbReference type="PROSITE" id="PS51257">
    <property type="entry name" value="PROKAR_LIPOPROTEIN"/>
    <property type="match status" value="1"/>
</dbReference>
<gene>
    <name evidence="3" type="ORF">GCM10009776_19290</name>
</gene>
<accession>A0ABP5C3W6</accession>
<name>A0ABP5C3W6_9MICO</name>
<reference evidence="4" key="1">
    <citation type="journal article" date="2019" name="Int. J. Syst. Evol. Microbiol.">
        <title>The Global Catalogue of Microorganisms (GCM) 10K type strain sequencing project: providing services to taxonomists for standard genome sequencing and annotation.</title>
        <authorList>
            <consortium name="The Broad Institute Genomics Platform"/>
            <consortium name="The Broad Institute Genome Sequencing Center for Infectious Disease"/>
            <person name="Wu L."/>
            <person name="Ma J."/>
        </authorList>
    </citation>
    <scope>NUCLEOTIDE SEQUENCE [LARGE SCALE GENOMIC DNA]</scope>
    <source>
        <strain evidence="4">JCM 14901</strain>
    </source>
</reference>
<keyword evidence="2" id="KW-0812">Transmembrane</keyword>
<feature type="transmembrane region" description="Helical" evidence="2">
    <location>
        <begin position="7"/>
        <end position="30"/>
    </location>
</feature>
<comment type="caution">
    <text evidence="3">The sequence shown here is derived from an EMBL/GenBank/DDBJ whole genome shotgun (WGS) entry which is preliminary data.</text>
</comment>
<evidence type="ECO:0000313" key="4">
    <source>
        <dbReference type="Proteomes" id="UP001499933"/>
    </source>
</evidence>
<feature type="compositionally biased region" description="Low complexity" evidence="1">
    <location>
        <begin position="273"/>
        <end position="286"/>
    </location>
</feature>
<feature type="transmembrane region" description="Helical" evidence="2">
    <location>
        <begin position="151"/>
        <end position="184"/>
    </location>
</feature>
<evidence type="ECO:0000256" key="2">
    <source>
        <dbReference type="SAM" id="Phobius"/>
    </source>
</evidence>
<proteinExistence type="predicted"/>
<evidence type="ECO:0000256" key="1">
    <source>
        <dbReference type="SAM" id="MobiDB-lite"/>
    </source>
</evidence>
<keyword evidence="2" id="KW-0472">Membrane</keyword>
<organism evidence="3 4">
    <name type="scientific">Microbacterium deminutum</name>
    <dbReference type="NCBI Taxonomy" id="344164"/>
    <lineage>
        <taxon>Bacteria</taxon>
        <taxon>Bacillati</taxon>
        <taxon>Actinomycetota</taxon>
        <taxon>Actinomycetes</taxon>
        <taxon>Micrococcales</taxon>
        <taxon>Microbacteriaceae</taxon>
        <taxon>Microbacterium</taxon>
    </lineage>
</organism>
<feature type="transmembrane region" description="Helical" evidence="2">
    <location>
        <begin position="227"/>
        <end position="253"/>
    </location>
</feature>
<keyword evidence="2" id="KW-1133">Transmembrane helix</keyword>
<keyword evidence="4" id="KW-1185">Reference proteome</keyword>
<feature type="region of interest" description="Disordered" evidence="1">
    <location>
        <begin position="264"/>
        <end position="294"/>
    </location>
</feature>
<dbReference type="Proteomes" id="UP001499933">
    <property type="component" value="Unassembled WGS sequence"/>
</dbReference>
<dbReference type="EMBL" id="BAAAOG010000002">
    <property type="protein sequence ID" value="GAA1957218.1"/>
    <property type="molecule type" value="Genomic_DNA"/>
</dbReference>
<sequence>MHGLRAWALWVAFAAILLAVLACVGAGIVISPGSLQDRIGQLQSGSSSVPEGVTPGDVQGLAPTDFGSSAADPPGLAIPYLALPNGLLLIIVALMVLPLLIGNRMIPLIGGIVSVLGGLVAVIGGIILAILAFVALITMVSLFLAAPFGTLAYLAIFGFFNIWASAAVLGLIMFLQLAAIVFLIVAQQSMLGNKRLVFWLLLTVLLTLVIMILHSIVPIILVSITDAIGALIVAIVGVIWGLLMFIGGIISLIKQLNLGRQGGGPLREREAAEPTTTGGATTPGAAQGSMTRTAHGARPGHLIVSFVPGS</sequence>
<dbReference type="RefSeq" id="WP_344093847.1">
    <property type="nucleotide sequence ID" value="NZ_BAAAOG010000002.1"/>
</dbReference>
<evidence type="ECO:0000313" key="3">
    <source>
        <dbReference type="EMBL" id="GAA1957218.1"/>
    </source>
</evidence>
<feature type="transmembrane region" description="Helical" evidence="2">
    <location>
        <begin position="77"/>
        <end position="100"/>
    </location>
</feature>
<protein>
    <submittedName>
        <fullName evidence="3">Uncharacterized protein</fullName>
    </submittedName>
</protein>
<feature type="transmembrane region" description="Helical" evidence="2">
    <location>
        <begin position="196"/>
        <end position="221"/>
    </location>
</feature>
<feature type="transmembrane region" description="Helical" evidence="2">
    <location>
        <begin position="112"/>
        <end position="145"/>
    </location>
</feature>